<keyword evidence="6" id="KW-1185">Reference proteome</keyword>
<keyword evidence="4" id="KW-0046">Antibiotic resistance</keyword>
<dbReference type="AlphaFoldDB" id="A0A938Y3W6"/>
<dbReference type="GO" id="GO:0046677">
    <property type="term" value="P:response to antibiotic"/>
    <property type="evidence" value="ECO:0007669"/>
    <property type="project" value="UniProtKB-KW"/>
</dbReference>
<name>A0A938Y3W6_9BACL</name>
<evidence type="ECO:0000256" key="2">
    <source>
        <dbReference type="ARBA" id="ARBA00022679"/>
    </source>
</evidence>
<keyword evidence="2 4" id="KW-0808">Transferase</keyword>
<comment type="caution">
    <text evidence="5">The sequence shown here is derived from an EMBL/GenBank/DDBJ whole genome shotgun (WGS) entry which is preliminary data.</text>
</comment>
<dbReference type="PANTHER" id="PTHR11104:SF0">
    <property type="entry name" value="SPBETA PROPHAGE-DERIVED AMINOGLYCOSIDE N(3')-ACETYLTRANSFERASE-LIKE PROTEIN YOKD"/>
    <property type="match status" value="1"/>
</dbReference>
<keyword evidence="3 4" id="KW-0012">Acyltransferase</keyword>
<reference evidence="5" key="1">
    <citation type="submission" date="2021-01" db="EMBL/GenBank/DDBJ databases">
        <title>Genomic Encyclopedia of Type Strains, Phase IV (KMG-IV): sequencing the most valuable type-strain genomes for metagenomic binning, comparative biology and taxonomic classification.</title>
        <authorList>
            <person name="Goeker M."/>
        </authorList>
    </citation>
    <scope>NUCLEOTIDE SEQUENCE</scope>
    <source>
        <strain evidence="5">DSM 25523</strain>
    </source>
</reference>
<accession>A0A938Y3W6</accession>
<dbReference type="Pfam" id="PF02522">
    <property type="entry name" value="Antibiotic_NAT"/>
    <property type="match status" value="1"/>
</dbReference>
<dbReference type="RefSeq" id="WP_204519196.1">
    <property type="nucleotide sequence ID" value="NZ_BAABIN010000019.1"/>
</dbReference>
<organism evidence="5 6">
    <name type="scientific">Brevibacillus fulvus</name>
    <dbReference type="NCBI Taxonomy" id="1125967"/>
    <lineage>
        <taxon>Bacteria</taxon>
        <taxon>Bacillati</taxon>
        <taxon>Bacillota</taxon>
        <taxon>Bacilli</taxon>
        <taxon>Bacillales</taxon>
        <taxon>Paenibacillaceae</taxon>
        <taxon>Brevibacillus</taxon>
    </lineage>
</organism>
<sequence length="259" mass="29122">MDTSYVSYKEIVDQLPISSGDIVLVGSDITRLAVEAYRHQEKFDGNLLIDQLLERVGSAGTVLFPAYNWSFCSGQPFDIRQTPSQVGALSNLALKRPDFKRTRHPIYSFAVWGKHQAELVAMQNKSAFGEDSPFAFLHNHHGKMLIIGLDFQRSFTFVHYVEEQAAVDYRYMKEFTAPYVEENGVSELRTYAMFVRDIERGVRTTIAGMGDILDQTGISTVQSFNGVEFRVVDLAGAYQAIESDIRHNGAKNLYSIALS</sequence>
<dbReference type="SUPFAM" id="SSF110710">
    <property type="entry name" value="TTHA0583/YokD-like"/>
    <property type="match status" value="1"/>
</dbReference>
<gene>
    <name evidence="5" type="ORF">JOD01_003137</name>
</gene>
<proteinExistence type="inferred from homology"/>
<dbReference type="EC" id="2.3.1.-" evidence="4"/>
<dbReference type="InterPro" id="IPR003679">
    <property type="entry name" value="Amioglycoside_AcTrfase"/>
</dbReference>
<comment type="similarity">
    <text evidence="1 4">Belongs to the antibiotic N-acetyltransferase family.</text>
</comment>
<comment type="catalytic activity">
    <reaction evidence="4">
        <text>a 2-deoxystreptamine antibiotic + acetyl-CoA = an N(3)-acetyl-2-deoxystreptamine antibiotic + CoA + H(+)</text>
        <dbReference type="Rhea" id="RHEA:12665"/>
        <dbReference type="ChEBI" id="CHEBI:15378"/>
        <dbReference type="ChEBI" id="CHEBI:57287"/>
        <dbReference type="ChEBI" id="CHEBI:57288"/>
        <dbReference type="ChEBI" id="CHEBI:57921"/>
        <dbReference type="ChEBI" id="CHEBI:77452"/>
        <dbReference type="EC" id="2.3.1.81"/>
    </reaction>
</comment>
<dbReference type="InterPro" id="IPR028345">
    <property type="entry name" value="Antibiotic_NAT-like"/>
</dbReference>
<protein>
    <recommendedName>
        <fullName evidence="4">Aminoglycoside N(3)-acetyltransferase</fullName>
        <ecNumber evidence="4">2.3.1.-</ecNumber>
    </recommendedName>
</protein>
<evidence type="ECO:0000256" key="4">
    <source>
        <dbReference type="RuleBase" id="RU365031"/>
    </source>
</evidence>
<evidence type="ECO:0000256" key="3">
    <source>
        <dbReference type="ARBA" id="ARBA00023315"/>
    </source>
</evidence>
<dbReference type="PANTHER" id="PTHR11104">
    <property type="entry name" value="AMINOGLYCOSIDE N3-ACETYLTRANSFERASE"/>
    <property type="match status" value="1"/>
</dbReference>
<dbReference type="EMBL" id="JAFBEB010000012">
    <property type="protein sequence ID" value="MBM7591486.1"/>
    <property type="molecule type" value="Genomic_DNA"/>
</dbReference>
<dbReference type="Proteomes" id="UP000717624">
    <property type="component" value="Unassembled WGS sequence"/>
</dbReference>
<evidence type="ECO:0000313" key="5">
    <source>
        <dbReference type="EMBL" id="MBM7591486.1"/>
    </source>
</evidence>
<evidence type="ECO:0000256" key="1">
    <source>
        <dbReference type="ARBA" id="ARBA00006383"/>
    </source>
</evidence>
<evidence type="ECO:0000313" key="6">
    <source>
        <dbReference type="Proteomes" id="UP000717624"/>
    </source>
</evidence>
<dbReference type="GO" id="GO:0046353">
    <property type="term" value="F:aminoglycoside 3-N-acetyltransferase activity"/>
    <property type="evidence" value="ECO:0007669"/>
    <property type="project" value="UniProtKB-EC"/>
</dbReference>